<protein>
    <submittedName>
        <fullName evidence="1">Uncharacterized protein</fullName>
    </submittedName>
</protein>
<comment type="caution">
    <text evidence="1">The sequence shown here is derived from an EMBL/GenBank/DDBJ whole genome shotgun (WGS) entry which is preliminary data.</text>
</comment>
<evidence type="ECO:0000313" key="1">
    <source>
        <dbReference type="EMBL" id="KAJ5375439.1"/>
    </source>
</evidence>
<dbReference type="RefSeq" id="XP_056581425.1">
    <property type="nucleotide sequence ID" value="XM_056725175.1"/>
</dbReference>
<name>A0A9W9SDX6_9EURO</name>
<reference evidence="1" key="1">
    <citation type="submission" date="2022-12" db="EMBL/GenBank/DDBJ databases">
        <authorList>
            <person name="Petersen C."/>
        </authorList>
    </citation>
    <scope>NUCLEOTIDE SEQUENCE</scope>
    <source>
        <strain evidence="1">IBT 3081</strain>
    </source>
</reference>
<reference evidence="1" key="2">
    <citation type="journal article" date="2023" name="IMA Fungus">
        <title>Comparative genomic study of the Penicillium genus elucidates a diverse pangenome and 15 lateral gene transfer events.</title>
        <authorList>
            <person name="Petersen C."/>
            <person name="Sorensen T."/>
            <person name="Nielsen M.R."/>
            <person name="Sondergaard T.E."/>
            <person name="Sorensen J.L."/>
            <person name="Fitzpatrick D.A."/>
            <person name="Frisvad J.C."/>
            <person name="Nielsen K.L."/>
        </authorList>
    </citation>
    <scope>NUCLEOTIDE SEQUENCE</scope>
    <source>
        <strain evidence="1">IBT 3081</strain>
    </source>
</reference>
<keyword evidence="2" id="KW-1185">Reference proteome</keyword>
<dbReference type="OrthoDB" id="5279008at2759"/>
<dbReference type="GeneID" id="81464358"/>
<proteinExistence type="predicted"/>
<dbReference type="AlphaFoldDB" id="A0A9W9SDX6"/>
<dbReference type="EMBL" id="JAPZBT010000002">
    <property type="protein sequence ID" value="KAJ5375439.1"/>
    <property type="molecule type" value="Genomic_DNA"/>
</dbReference>
<gene>
    <name evidence="1" type="ORF">N7517_007445</name>
</gene>
<dbReference type="Proteomes" id="UP001147752">
    <property type="component" value="Unassembled WGS sequence"/>
</dbReference>
<organism evidence="1 2">
    <name type="scientific">Penicillium concentricum</name>
    <dbReference type="NCBI Taxonomy" id="293559"/>
    <lineage>
        <taxon>Eukaryota</taxon>
        <taxon>Fungi</taxon>
        <taxon>Dikarya</taxon>
        <taxon>Ascomycota</taxon>
        <taxon>Pezizomycotina</taxon>
        <taxon>Eurotiomycetes</taxon>
        <taxon>Eurotiomycetidae</taxon>
        <taxon>Eurotiales</taxon>
        <taxon>Aspergillaceae</taxon>
        <taxon>Penicillium</taxon>
    </lineage>
</organism>
<sequence length="137" mass="15836">MAASIQQRIVIISTITDPKYLFPGSIFGIFRDELALQKFSIARITSDPKQHFSQGIDGLTEPSEDAEFDAEMAGISFSEWIDRLTPVLMNRDQSLYDKEWKYQDEWFDKMVPTIPDSSNAVSYTCKDRPMPCKYRCY</sequence>
<evidence type="ECO:0000313" key="2">
    <source>
        <dbReference type="Proteomes" id="UP001147752"/>
    </source>
</evidence>
<accession>A0A9W9SDX6</accession>